<evidence type="ECO:0000256" key="1">
    <source>
        <dbReference type="ARBA" id="ARBA00023054"/>
    </source>
</evidence>
<evidence type="ECO:0000256" key="2">
    <source>
        <dbReference type="ARBA" id="ARBA00023242"/>
    </source>
</evidence>
<keyword evidence="2" id="KW-0539">Nucleus</keyword>
<feature type="coiled-coil region" evidence="5">
    <location>
        <begin position="93"/>
        <end position="187"/>
    </location>
</feature>
<feature type="compositionally biased region" description="Low complexity" evidence="6">
    <location>
        <begin position="1091"/>
        <end position="1103"/>
    </location>
</feature>
<feature type="coiled-coil region" evidence="5">
    <location>
        <begin position="619"/>
        <end position="672"/>
    </location>
</feature>
<evidence type="ECO:0008006" key="9">
    <source>
        <dbReference type="Google" id="ProtNLM"/>
    </source>
</evidence>
<feature type="region of interest" description="Disordered" evidence="6">
    <location>
        <begin position="1201"/>
        <end position="1250"/>
    </location>
</feature>
<evidence type="ECO:0000256" key="5">
    <source>
        <dbReference type="SAM" id="Coils"/>
    </source>
</evidence>
<dbReference type="PANTHER" id="PTHR31908">
    <property type="entry name" value="PROTEIN CROWDED NUCLEI 4"/>
    <property type="match status" value="1"/>
</dbReference>
<dbReference type="Proteomes" id="UP000317650">
    <property type="component" value="Chromosome 6"/>
</dbReference>
<feature type="coiled-coil region" evidence="5">
    <location>
        <begin position="227"/>
        <end position="261"/>
    </location>
</feature>
<keyword evidence="8" id="KW-1185">Reference proteome</keyword>
<sequence length="1250" mass="143322">MFTPQNKGWSLSPRIRGGADDGSGSTANPRGGLGGLASTKGKGKSVVEAAPPPQALLGDDGEDAFGGSTEVEAWRRFREAGLLDQSVLQRKDREALVQRITELEKELHEYQYNMGLLLIEKKESIAKYEEVRQALAEAEEILKREQTAHLIAISEYEKREETWLKDLGVEKQKVSALEKDLREVRSEISEVKFSSERKLSEAHALETGLEEKYLEIEARMHAADAKLAEAGRRNSETNRKLEDIEARERKLQRDYLSLTSERKAHEKDLLEQREHLFDWEKRLQESQRRLVEGQRLLNEREDSANEADRILKKKETELEETREAIEASKRSLKLEEDDITIRLNSLASKEKEAEIKMGSLERKERELFAREEKLNSRERVEIQKLLDDHNAMLDSKKHEFELEMENRRKSFEEEMKAKIDEVEEMKKVLDHKEEQILEREHALEINMQKLKEMEKNLESKSQALKRWEESVQIYEKKLEEDKQQLVRDRADIVKSISELESLKVTIEAAKEQIIKEEEKLRLTKEEREEHNLQKSKLKQEIEDYMIMKDSLCRDSEDLRQQREKFEEEWQLLDEKQLALESVTKQINDERERFGKWQYDEEERIRNEAKAKRISIATELEDLRMKKQAFEKTMEHERLDVHEMLTRERSGMAREFELRKDELEMDMRERQEAMEKDLQDRESEFQRKMTIELDEIRSVSSAIELKSRNLEMEQDRLEREKEDLSAFRESLKTDQLEIQKDIDTLRVLSRELKDQREKFVEERDRFLGLANQFKICKNCGSSVCNLDLLGLQNTEVVQLPSLTFEDRLEAKDSETSPRHMVSPSVSSGGRLSWLRKCSKLFSFSPKGSEDTAQNQVKNPISLDVRLAREALDGEASDEPAPSQGIFAKSFDTQRTQSDSGIRDNEVSKRLGRAREELESSFGVADNSADIVGIQTDNAIKEVVVHLTHPINENERGGLSVPPRNESQLEPSNEKPRQPKRSGRPRKISRTRTVKAVVEESQAILGETSTEKNGQPNGLAKHSLNIQESTEGNLVHAGQKRGLAHISVAAASELDGEDSETRSESISLGGRRKRRQINIPDTQTPGEKRYNFRRSTIAAAARSISDQTKGHKRGGHQQPSGDESLRGDGDGEGTSKLRLDVEPASSFAAESLKSVDMQKMAAENVSDVQEIFQKPVSHEIEECHADDAGKSVEFSEQTGIEGVMADGATAVETEPATPDNGCSEDDDSDEAEENSDDQNRSIGKKLWTFFTT</sequence>
<feature type="compositionally biased region" description="Acidic residues" evidence="6">
    <location>
        <begin position="1220"/>
        <end position="1234"/>
    </location>
</feature>
<reference evidence="7 8" key="1">
    <citation type="journal article" date="2019" name="Nat. Plants">
        <title>Genome sequencing of Musa balbisiana reveals subgenome evolution and function divergence in polyploid bananas.</title>
        <authorList>
            <person name="Yao X."/>
        </authorList>
    </citation>
    <scope>NUCLEOTIDE SEQUENCE [LARGE SCALE GENOMIC DNA]</scope>
    <source>
        <strain evidence="8">cv. DH-PKW</strain>
        <tissue evidence="7">Leaves</tissue>
    </source>
</reference>
<dbReference type="GO" id="GO:0006997">
    <property type="term" value="P:nucleus organization"/>
    <property type="evidence" value="ECO:0007669"/>
    <property type="project" value="InterPro"/>
</dbReference>
<dbReference type="PANTHER" id="PTHR31908:SF11">
    <property type="entry name" value="PROTEIN CROWDED NUCLEI 1"/>
    <property type="match status" value="1"/>
</dbReference>
<dbReference type="STRING" id="52838.A0A4S8INB1"/>
<feature type="region of interest" description="Disordered" evidence="6">
    <location>
        <begin position="808"/>
        <end position="828"/>
    </location>
</feature>
<feature type="region of interest" description="Disordered" evidence="6">
    <location>
        <begin position="871"/>
        <end position="906"/>
    </location>
</feature>
<dbReference type="GO" id="GO:0005652">
    <property type="term" value="C:nuclear lamina"/>
    <property type="evidence" value="ECO:0007669"/>
    <property type="project" value="UniProtKB-SubCell"/>
</dbReference>
<evidence type="ECO:0000313" key="8">
    <source>
        <dbReference type="Proteomes" id="UP000317650"/>
    </source>
</evidence>
<feature type="region of interest" description="Disordered" evidence="6">
    <location>
        <begin position="1"/>
        <end position="64"/>
    </location>
</feature>
<dbReference type="EMBL" id="PYDT01000009">
    <property type="protein sequence ID" value="THU49494.1"/>
    <property type="molecule type" value="Genomic_DNA"/>
</dbReference>
<feature type="coiled-coil region" evidence="5">
    <location>
        <begin position="297"/>
        <end position="366"/>
    </location>
</feature>
<name>A0A4S8INB1_MUSBA</name>
<feature type="coiled-coil region" evidence="5">
    <location>
        <begin position="699"/>
        <end position="764"/>
    </location>
</feature>
<feature type="compositionally biased region" description="Polar residues" evidence="6">
    <location>
        <begin position="1005"/>
        <end position="1014"/>
    </location>
</feature>
<comment type="similarity">
    <text evidence="4">Belongs to the CRWN family.</text>
</comment>
<dbReference type="InterPro" id="IPR040418">
    <property type="entry name" value="CRWN"/>
</dbReference>
<evidence type="ECO:0000256" key="6">
    <source>
        <dbReference type="SAM" id="MobiDB-lite"/>
    </source>
</evidence>
<proteinExistence type="inferred from homology"/>
<evidence type="ECO:0000313" key="7">
    <source>
        <dbReference type="EMBL" id="THU49494.1"/>
    </source>
</evidence>
<feature type="compositionally biased region" description="Polar residues" evidence="6">
    <location>
        <begin position="889"/>
        <end position="898"/>
    </location>
</feature>
<protein>
    <recommendedName>
        <fullName evidence="9">Nuclear matrix constituent protein 1-like protein</fullName>
    </recommendedName>
</protein>
<dbReference type="AlphaFoldDB" id="A0A4S8INB1"/>
<accession>A0A4S8INB1</accession>
<keyword evidence="1 5" id="KW-0175">Coiled coil</keyword>
<evidence type="ECO:0000256" key="4">
    <source>
        <dbReference type="ARBA" id="ARBA00024208"/>
    </source>
</evidence>
<feature type="coiled-coil region" evidence="5">
    <location>
        <begin position="401"/>
        <end position="592"/>
    </location>
</feature>
<feature type="compositionally biased region" description="Basic residues" evidence="6">
    <location>
        <begin position="976"/>
        <end position="991"/>
    </location>
</feature>
<comment type="caution">
    <text evidence="7">The sequence shown here is derived from an EMBL/GenBank/DDBJ whole genome shotgun (WGS) entry which is preliminary data.</text>
</comment>
<evidence type="ECO:0000256" key="3">
    <source>
        <dbReference type="ARBA" id="ARBA00024186"/>
    </source>
</evidence>
<comment type="subcellular location">
    <subcellularLocation>
        <location evidence="3">Nucleus lamina</location>
    </subcellularLocation>
</comment>
<gene>
    <name evidence="7" type="ORF">C4D60_Mb06t10150</name>
</gene>
<organism evidence="7 8">
    <name type="scientific">Musa balbisiana</name>
    <name type="common">Banana</name>
    <dbReference type="NCBI Taxonomy" id="52838"/>
    <lineage>
        <taxon>Eukaryota</taxon>
        <taxon>Viridiplantae</taxon>
        <taxon>Streptophyta</taxon>
        <taxon>Embryophyta</taxon>
        <taxon>Tracheophyta</taxon>
        <taxon>Spermatophyta</taxon>
        <taxon>Magnoliopsida</taxon>
        <taxon>Liliopsida</taxon>
        <taxon>Zingiberales</taxon>
        <taxon>Musaceae</taxon>
        <taxon>Musa</taxon>
    </lineage>
</organism>
<feature type="region of interest" description="Disordered" evidence="6">
    <location>
        <begin position="949"/>
        <end position="1018"/>
    </location>
</feature>
<feature type="region of interest" description="Disordered" evidence="6">
    <location>
        <begin position="1050"/>
        <end position="1140"/>
    </location>
</feature>
<feature type="compositionally biased region" description="Basic and acidic residues" evidence="6">
    <location>
        <begin position="1121"/>
        <end position="1139"/>
    </location>
</feature>